<dbReference type="AlphaFoldDB" id="A0A1I7ZIT0"/>
<keyword evidence="14" id="KW-0175">Coiled coil</keyword>
<evidence type="ECO:0000256" key="3">
    <source>
        <dbReference type="ARBA" id="ARBA00022448"/>
    </source>
</evidence>
<dbReference type="Proteomes" id="UP000095287">
    <property type="component" value="Unplaced"/>
</dbReference>
<dbReference type="PANTHER" id="PTHR11690">
    <property type="entry name" value="AMILORIDE-SENSITIVE SODIUM CHANNEL-RELATED"/>
    <property type="match status" value="1"/>
</dbReference>
<evidence type="ECO:0000313" key="17">
    <source>
        <dbReference type="WBParaSite" id="L893_g2680.t1"/>
    </source>
</evidence>
<evidence type="ECO:0000256" key="1">
    <source>
        <dbReference type="ARBA" id="ARBA00004141"/>
    </source>
</evidence>
<evidence type="ECO:0000256" key="10">
    <source>
        <dbReference type="ARBA" id="ARBA00023180"/>
    </source>
</evidence>
<proteinExistence type="inferred from homology"/>
<keyword evidence="10" id="KW-0325">Glycoprotein</keyword>
<keyword evidence="5 13" id="KW-0812">Transmembrane</keyword>
<evidence type="ECO:0000256" key="15">
    <source>
        <dbReference type="SAM" id="Phobius"/>
    </source>
</evidence>
<evidence type="ECO:0000256" key="8">
    <source>
        <dbReference type="ARBA" id="ARBA00023065"/>
    </source>
</evidence>
<keyword evidence="7" id="KW-0915">Sodium</keyword>
<keyword evidence="9 15" id="KW-0472">Membrane</keyword>
<keyword evidence="11 13" id="KW-0739">Sodium transport</keyword>
<keyword evidence="3 13" id="KW-0813">Transport</keyword>
<dbReference type="Pfam" id="PF00858">
    <property type="entry name" value="ASC"/>
    <property type="match status" value="1"/>
</dbReference>
<dbReference type="GO" id="GO:0015280">
    <property type="term" value="F:ligand-gated sodium channel activity"/>
    <property type="evidence" value="ECO:0007669"/>
    <property type="project" value="TreeGrafter"/>
</dbReference>
<evidence type="ECO:0000313" key="16">
    <source>
        <dbReference type="Proteomes" id="UP000095287"/>
    </source>
</evidence>
<feature type="transmembrane region" description="Helical" evidence="15">
    <location>
        <begin position="98"/>
        <end position="118"/>
    </location>
</feature>
<evidence type="ECO:0000256" key="6">
    <source>
        <dbReference type="ARBA" id="ARBA00022989"/>
    </source>
</evidence>
<evidence type="ECO:0000256" key="9">
    <source>
        <dbReference type="ARBA" id="ARBA00023136"/>
    </source>
</evidence>
<evidence type="ECO:0000256" key="2">
    <source>
        <dbReference type="ARBA" id="ARBA00007193"/>
    </source>
</evidence>
<dbReference type="InterPro" id="IPR001873">
    <property type="entry name" value="ENaC"/>
</dbReference>
<sequence>MCEGASQRYEAKEAVATRDEKMAPRNAIAPMGQQNPSVMTNAEMARALKEMENEQNTAKNEMRRQKLRKMKEIAMDWGAQTSCHGVAHIVDASSALTVFIWAFILICCLAGFVFLFTYSLREYLANEKLVGIEMSLKEIVFPSVTICNTNPYKLNTIKLTPELDALLIVYKQAQRGDSLS</sequence>
<evidence type="ECO:0000256" key="12">
    <source>
        <dbReference type="ARBA" id="ARBA00023303"/>
    </source>
</evidence>
<accession>A0A1I7ZIT0</accession>
<evidence type="ECO:0000256" key="5">
    <source>
        <dbReference type="ARBA" id="ARBA00022692"/>
    </source>
</evidence>
<evidence type="ECO:0000256" key="14">
    <source>
        <dbReference type="SAM" id="Coils"/>
    </source>
</evidence>
<comment type="subcellular location">
    <subcellularLocation>
        <location evidence="1">Membrane</location>
        <topology evidence="1">Multi-pass membrane protein</topology>
    </subcellularLocation>
</comment>
<keyword evidence="16" id="KW-1185">Reference proteome</keyword>
<keyword evidence="12 13" id="KW-0407">Ion channel</keyword>
<comment type="similarity">
    <text evidence="2 13">Belongs to the amiloride-sensitive sodium channel (TC 1.A.6) family.</text>
</comment>
<name>A0A1I7ZIT0_9BILA</name>
<organism evidence="16 17">
    <name type="scientific">Steinernema glaseri</name>
    <dbReference type="NCBI Taxonomy" id="37863"/>
    <lineage>
        <taxon>Eukaryota</taxon>
        <taxon>Metazoa</taxon>
        <taxon>Ecdysozoa</taxon>
        <taxon>Nematoda</taxon>
        <taxon>Chromadorea</taxon>
        <taxon>Rhabditida</taxon>
        <taxon>Tylenchina</taxon>
        <taxon>Panagrolaimomorpha</taxon>
        <taxon>Strongyloidoidea</taxon>
        <taxon>Steinernematidae</taxon>
        <taxon>Steinernema</taxon>
    </lineage>
</organism>
<dbReference type="PANTHER" id="PTHR11690:SF248">
    <property type="entry name" value="PICKPOCKET 17, ISOFORM A"/>
    <property type="match status" value="1"/>
</dbReference>
<dbReference type="GO" id="GO:0005886">
    <property type="term" value="C:plasma membrane"/>
    <property type="evidence" value="ECO:0007669"/>
    <property type="project" value="TreeGrafter"/>
</dbReference>
<evidence type="ECO:0000256" key="13">
    <source>
        <dbReference type="RuleBase" id="RU000679"/>
    </source>
</evidence>
<evidence type="ECO:0000256" key="7">
    <source>
        <dbReference type="ARBA" id="ARBA00023053"/>
    </source>
</evidence>
<reference evidence="17" key="1">
    <citation type="submission" date="2016-11" db="UniProtKB">
        <authorList>
            <consortium name="WormBaseParasite"/>
        </authorList>
    </citation>
    <scope>IDENTIFICATION</scope>
</reference>
<evidence type="ECO:0000256" key="4">
    <source>
        <dbReference type="ARBA" id="ARBA00022461"/>
    </source>
</evidence>
<feature type="coiled-coil region" evidence="14">
    <location>
        <begin position="41"/>
        <end position="68"/>
    </location>
</feature>
<keyword evidence="6 15" id="KW-1133">Transmembrane helix</keyword>
<keyword evidence="8 13" id="KW-0406">Ion transport</keyword>
<protein>
    <submittedName>
        <fullName evidence="17">Amiloride-sensitive sodium channel subunit alpha</fullName>
    </submittedName>
</protein>
<keyword evidence="4 13" id="KW-0894">Sodium channel</keyword>
<evidence type="ECO:0000256" key="11">
    <source>
        <dbReference type="ARBA" id="ARBA00023201"/>
    </source>
</evidence>
<dbReference type="WBParaSite" id="L893_g2680.t1">
    <property type="protein sequence ID" value="L893_g2680.t1"/>
    <property type="gene ID" value="L893_g2680"/>
</dbReference>